<proteinExistence type="predicted"/>
<protein>
    <submittedName>
        <fullName evidence="1">Uncharacterized protein</fullName>
    </submittedName>
</protein>
<name>A0ABU3D6K8_9FLAO</name>
<dbReference type="Proteomes" id="UP001262582">
    <property type="component" value="Unassembled WGS sequence"/>
</dbReference>
<dbReference type="EMBL" id="JAVRHK010000007">
    <property type="protein sequence ID" value="MDT0677171.1"/>
    <property type="molecule type" value="Genomic_DNA"/>
</dbReference>
<dbReference type="RefSeq" id="WP_311503508.1">
    <property type="nucleotide sequence ID" value="NZ_JAVRHK010000007.1"/>
</dbReference>
<evidence type="ECO:0000313" key="2">
    <source>
        <dbReference type="Proteomes" id="UP001262582"/>
    </source>
</evidence>
<organism evidence="1 2">
    <name type="scientific">Autumnicola musiva</name>
    <dbReference type="NCBI Taxonomy" id="3075589"/>
    <lineage>
        <taxon>Bacteria</taxon>
        <taxon>Pseudomonadati</taxon>
        <taxon>Bacteroidota</taxon>
        <taxon>Flavobacteriia</taxon>
        <taxon>Flavobacteriales</taxon>
        <taxon>Flavobacteriaceae</taxon>
        <taxon>Autumnicola</taxon>
    </lineage>
</organism>
<reference evidence="1 2" key="1">
    <citation type="submission" date="2023-09" db="EMBL/GenBank/DDBJ databases">
        <authorList>
            <person name="Rey-Velasco X."/>
        </authorList>
    </citation>
    <scope>NUCLEOTIDE SEQUENCE [LARGE SCALE GENOMIC DNA]</scope>
    <source>
        <strain evidence="1 2">F117</strain>
    </source>
</reference>
<accession>A0ABU3D6K8</accession>
<evidence type="ECO:0000313" key="1">
    <source>
        <dbReference type="EMBL" id="MDT0677171.1"/>
    </source>
</evidence>
<comment type="caution">
    <text evidence="1">The sequence shown here is derived from an EMBL/GenBank/DDBJ whole genome shotgun (WGS) entry which is preliminary data.</text>
</comment>
<sequence>MKEVNKHLGFVMALLLVFALVYPSVHVFEHNLQHDNQHQSDQIAQNAGKIVKSNIDCKICDFHFSNSHAPEFLTFDIYAPFKETVYALSLAQTVSISPKTLFSLRAPPVQCV</sequence>
<gene>
    <name evidence="1" type="ORF">RM539_11315</name>
</gene>
<keyword evidence="2" id="KW-1185">Reference proteome</keyword>